<protein>
    <submittedName>
        <fullName evidence="2">Uncharacterized protein DUF4148</fullName>
    </submittedName>
</protein>
<keyword evidence="3" id="KW-1185">Reference proteome</keyword>
<feature type="signal peptide" evidence="1">
    <location>
        <begin position="1"/>
        <end position="19"/>
    </location>
</feature>
<dbReference type="InterPro" id="IPR025421">
    <property type="entry name" value="DUF4148"/>
</dbReference>
<name>A0A4R6QM46_9BURK</name>
<evidence type="ECO:0000313" key="2">
    <source>
        <dbReference type="EMBL" id="TDP71383.1"/>
    </source>
</evidence>
<evidence type="ECO:0000256" key="1">
    <source>
        <dbReference type="SAM" id="SignalP"/>
    </source>
</evidence>
<organism evidence="2 3">
    <name type="scientific">Roseateles toxinivorans</name>
    <dbReference type="NCBI Taxonomy" id="270368"/>
    <lineage>
        <taxon>Bacteria</taxon>
        <taxon>Pseudomonadati</taxon>
        <taxon>Pseudomonadota</taxon>
        <taxon>Betaproteobacteria</taxon>
        <taxon>Burkholderiales</taxon>
        <taxon>Sphaerotilaceae</taxon>
        <taxon>Roseateles</taxon>
    </lineage>
</organism>
<sequence>MKNLTIFAAALLAATVAMADAPTNTQLTRDQVVAELVRARASGELTAMNSENTAEFTGGALVATAKTRAQVLAELKRAQGNGELAALQADGADAGYLAKLKPAKADPVVAGKSGVARQE</sequence>
<evidence type="ECO:0000313" key="3">
    <source>
        <dbReference type="Proteomes" id="UP000295361"/>
    </source>
</evidence>
<feature type="chain" id="PRO_5020978918" evidence="1">
    <location>
        <begin position="20"/>
        <end position="119"/>
    </location>
</feature>
<dbReference type="EMBL" id="SNXS01000003">
    <property type="protein sequence ID" value="TDP71383.1"/>
    <property type="molecule type" value="Genomic_DNA"/>
</dbReference>
<dbReference type="AlphaFoldDB" id="A0A4R6QM46"/>
<proteinExistence type="predicted"/>
<dbReference type="Pfam" id="PF13663">
    <property type="entry name" value="DUF4148"/>
    <property type="match status" value="1"/>
</dbReference>
<comment type="caution">
    <text evidence="2">The sequence shown here is derived from an EMBL/GenBank/DDBJ whole genome shotgun (WGS) entry which is preliminary data.</text>
</comment>
<dbReference type="InParanoid" id="A0A4R6QM46"/>
<accession>A0A4R6QM46</accession>
<dbReference type="OrthoDB" id="8718956at2"/>
<reference evidence="2 3" key="1">
    <citation type="submission" date="2019-03" db="EMBL/GenBank/DDBJ databases">
        <title>Genomic Encyclopedia of Type Strains, Phase IV (KMG-IV): sequencing the most valuable type-strain genomes for metagenomic binning, comparative biology and taxonomic classification.</title>
        <authorList>
            <person name="Goeker M."/>
        </authorList>
    </citation>
    <scope>NUCLEOTIDE SEQUENCE [LARGE SCALE GENOMIC DNA]</scope>
    <source>
        <strain evidence="2 3">DSM 16998</strain>
    </source>
</reference>
<dbReference type="RefSeq" id="WP_133701161.1">
    <property type="nucleotide sequence ID" value="NZ_SNXS01000003.1"/>
</dbReference>
<keyword evidence="1" id="KW-0732">Signal</keyword>
<dbReference type="Proteomes" id="UP000295361">
    <property type="component" value="Unassembled WGS sequence"/>
</dbReference>
<gene>
    <name evidence="2" type="ORF">DES47_103364</name>
</gene>